<feature type="coiled-coil region" evidence="1">
    <location>
        <begin position="547"/>
        <end position="574"/>
    </location>
</feature>
<comment type="caution">
    <text evidence="3">The sequence shown here is derived from an EMBL/GenBank/DDBJ whole genome shotgun (WGS) entry which is preliminary data.</text>
</comment>
<evidence type="ECO:0000313" key="3">
    <source>
        <dbReference type="EMBL" id="THV44904.1"/>
    </source>
</evidence>
<feature type="region of interest" description="Disordered" evidence="2">
    <location>
        <begin position="291"/>
        <end position="414"/>
    </location>
</feature>
<feature type="region of interest" description="Disordered" evidence="2">
    <location>
        <begin position="237"/>
        <end position="261"/>
    </location>
</feature>
<evidence type="ECO:0000256" key="2">
    <source>
        <dbReference type="SAM" id="MobiDB-lite"/>
    </source>
</evidence>
<feature type="compositionally biased region" description="Basic and acidic residues" evidence="2">
    <location>
        <begin position="324"/>
        <end position="333"/>
    </location>
</feature>
<protein>
    <submittedName>
        <fullName evidence="3">Uncharacterized protein</fullName>
    </submittedName>
</protein>
<dbReference type="Proteomes" id="UP000308671">
    <property type="component" value="Unassembled WGS sequence"/>
</dbReference>
<feature type="compositionally biased region" description="Polar residues" evidence="2">
    <location>
        <begin position="476"/>
        <end position="489"/>
    </location>
</feature>
<evidence type="ECO:0000313" key="4">
    <source>
        <dbReference type="Proteomes" id="UP000308671"/>
    </source>
</evidence>
<keyword evidence="1" id="KW-0175">Coiled coil</keyword>
<dbReference type="OrthoDB" id="10671698at2759"/>
<feature type="compositionally biased region" description="Acidic residues" evidence="2">
    <location>
        <begin position="509"/>
        <end position="521"/>
    </location>
</feature>
<accession>A0A4S8QVV3</accession>
<reference evidence="3 4" key="1">
    <citation type="submission" date="2017-12" db="EMBL/GenBank/DDBJ databases">
        <title>Comparative genomics of Botrytis spp.</title>
        <authorList>
            <person name="Valero-Jimenez C.A."/>
            <person name="Tapia P."/>
            <person name="Veloso J."/>
            <person name="Silva-Moreno E."/>
            <person name="Staats M."/>
            <person name="Valdes J.H."/>
            <person name="Van Kan J.A.L."/>
        </authorList>
    </citation>
    <scope>NUCLEOTIDE SEQUENCE [LARGE SCALE GENOMIC DNA]</scope>
    <source>
        <strain evidence="3 4">MUCL435</strain>
    </source>
</reference>
<organism evidence="3 4">
    <name type="scientific">Botrytis galanthina</name>
    <dbReference type="NCBI Taxonomy" id="278940"/>
    <lineage>
        <taxon>Eukaryota</taxon>
        <taxon>Fungi</taxon>
        <taxon>Dikarya</taxon>
        <taxon>Ascomycota</taxon>
        <taxon>Pezizomycotina</taxon>
        <taxon>Leotiomycetes</taxon>
        <taxon>Helotiales</taxon>
        <taxon>Sclerotiniaceae</taxon>
        <taxon>Botrytis</taxon>
    </lineage>
</organism>
<feature type="region of interest" description="Disordered" evidence="2">
    <location>
        <begin position="427"/>
        <end position="523"/>
    </location>
</feature>
<dbReference type="EMBL" id="PQXL01000558">
    <property type="protein sequence ID" value="THV44904.1"/>
    <property type="molecule type" value="Genomic_DNA"/>
</dbReference>
<sequence>MPKPIEQQENLWNSICDKFDNIDIAERDQLGKERILSLKAHLETNIYLDELACLVEYFEKNGSLYVLFPDYEFRIKLHAYRERLVTGQELDGRLRRLEIEVIHLMGIDIFGLFGVRGSKFAKNSIPVLRRILMVVEKVFNHLEDDDDHDSSNHPREKMLELLAEYHDYRLRELGFIRGEVQLNLSTGPGMNEFQQWLSQKEWWPENTNVSTGASRLISSVTERKRKKTRRLMRGMGEVGGETRKKRKGGGALSIDENGRMDMNRVERRKGLDSDAEDLVFDADHYIEHDCEQDAFLTDPTDNGRSRMEEPNDLRDSVESELDIEYPRSARSEMRSSISNGNYEFVDDGETDESGSGSMKKGNRDVNVNGNGKGFEDELQDIGLDHDSDEYEESDEGNLLGADDHSSQKFRGGCQSQIQKFANHEESEIYSTQNGDTDLDRGSVQPAGGSEEGSNSFSPGIRSISKSHTPESVPGTPISTPPTSKFNSMERSMDGTMDKDGTGEDRNDGGEDQDEEENDNAEMQDQYQSFKEWSDGVWKVKRELLLKCSCVEKIVNKYRGELEKAKEELEMRKKTVVDGVTRVEMELLDVEVWENWRGDLNSAIEKVRSIDKNISEETRKMLELRERLELVEKGIREVGMLTKKVELGRAVDASSGGE</sequence>
<proteinExistence type="predicted"/>
<evidence type="ECO:0000256" key="1">
    <source>
        <dbReference type="SAM" id="Coils"/>
    </source>
</evidence>
<feature type="compositionally biased region" description="Basic and acidic residues" evidence="2">
    <location>
        <begin position="490"/>
        <end position="508"/>
    </location>
</feature>
<feature type="coiled-coil region" evidence="1">
    <location>
        <begin position="606"/>
        <end position="633"/>
    </location>
</feature>
<dbReference type="AlphaFoldDB" id="A0A4S8QVV3"/>
<keyword evidence="4" id="KW-1185">Reference proteome</keyword>
<feature type="compositionally biased region" description="Acidic residues" evidence="2">
    <location>
        <begin position="386"/>
        <end position="395"/>
    </location>
</feature>
<feature type="compositionally biased region" description="Basic and acidic residues" evidence="2">
    <location>
        <begin position="301"/>
        <end position="317"/>
    </location>
</feature>
<gene>
    <name evidence="3" type="ORF">BGAL_0559g00040</name>
</gene>
<name>A0A4S8QVV3_9HELO</name>